<dbReference type="EMBL" id="CH476738">
    <property type="protein sequence ID" value="EIE85229.1"/>
    <property type="molecule type" value="Genomic_DNA"/>
</dbReference>
<dbReference type="RefSeq" id="XP_067520625.1">
    <property type="nucleotide sequence ID" value="XM_067664524.1"/>
</dbReference>
<evidence type="ECO:0000313" key="2">
    <source>
        <dbReference type="EMBL" id="EIE85229.1"/>
    </source>
</evidence>
<dbReference type="Proteomes" id="UP000009138">
    <property type="component" value="Unassembled WGS sequence"/>
</dbReference>
<proteinExistence type="predicted"/>
<gene>
    <name evidence="2" type="ORF">RO3G_09939</name>
</gene>
<name>I1C9U9_RHIO9</name>
<dbReference type="InParanoid" id="I1C9U9"/>
<feature type="coiled-coil region" evidence="1">
    <location>
        <begin position="116"/>
        <end position="150"/>
    </location>
</feature>
<keyword evidence="3" id="KW-1185">Reference proteome</keyword>
<dbReference type="OrthoDB" id="2207105at2759"/>
<protein>
    <submittedName>
        <fullName evidence="2">Uncharacterized protein</fullName>
    </submittedName>
</protein>
<evidence type="ECO:0000256" key="1">
    <source>
        <dbReference type="SAM" id="Coils"/>
    </source>
</evidence>
<keyword evidence="1" id="KW-0175">Coiled coil</keyword>
<accession>I1C9U9</accession>
<dbReference type="AlphaFoldDB" id="I1C9U9"/>
<dbReference type="VEuPathDB" id="FungiDB:RO3G_09939"/>
<organism evidence="2 3">
    <name type="scientific">Rhizopus delemar (strain RA 99-880 / ATCC MYA-4621 / FGSC 9543 / NRRL 43880)</name>
    <name type="common">Mucormycosis agent</name>
    <name type="synonym">Rhizopus arrhizus var. delemar</name>
    <dbReference type="NCBI Taxonomy" id="246409"/>
    <lineage>
        <taxon>Eukaryota</taxon>
        <taxon>Fungi</taxon>
        <taxon>Fungi incertae sedis</taxon>
        <taxon>Mucoromycota</taxon>
        <taxon>Mucoromycotina</taxon>
        <taxon>Mucoromycetes</taxon>
        <taxon>Mucorales</taxon>
        <taxon>Mucorineae</taxon>
        <taxon>Rhizopodaceae</taxon>
        <taxon>Rhizopus</taxon>
    </lineage>
</organism>
<evidence type="ECO:0000313" key="3">
    <source>
        <dbReference type="Proteomes" id="UP000009138"/>
    </source>
</evidence>
<reference evidence="2 3" key="1">
    <citation type="journal article" date="2009" name="PLoS Genet.">
        <title>Genomic analysis of the basal lineage fungus Rhizopus oryzae reveals a whole-genome duplication.</title>
        <authorList>
            <person name="Ma L.-J."/>
            <person name="Ibrahim A.S."/>
            <person name="Skory C."/>
            <person name="Grabherr M.G."/>
            <person name="Burger G."/>
            <person name="Butler M."/>
            <person name="Elias M."/>
            <person name="Idnurm A."/>
            <person name="Lang B.F."/>
            <person name="Sone T."/>
            <person name="Abe A."/>
            <person name="Calvo S.E."/>
            <person name="Corrochano L.M."/>
            <person name="Engels R."/>
            <person name="Fu J."/>
            <person name="Hansberg W."/>
            <person name="Kim J.-M."/>
            <person name="Kodira C.D."/>
            <person name="Koehrsen M.J."/>
            <person name="Liu B."/>
            <person name="Miranda-Saavedra D."/>
            <person name="O'Leary S."/>
            <person name="Ortiz-Castellanos L."/>
            <person name="Poulter R."/>
            <person name="Rodriguez-Romero J."/>
            <person name="Ruiz-Herrera J."/>
            <person name="Shen Y.-Q."/>
            <person name="Zeng Q."/>
            <person name="Galagan J."/>
            <person name="Birren B.W."/>
            <person name="Cuomo C.A."/>
            <person name="Wickes B.L."/>
        </authorList>
    </citation>
    <scope>NUCLEOTIDE SEQUENCE [LARGE SCALE GENOMIC DNA]</scope>
    <source>
        <strain evidence="3">RA 99-880 / ATCC MYA-4621 / FGSC 9543 / NRRL 43880</strain>
    </source>
</reference>
<dbReference type="GeneID" id="93616905"/>
<sequence length="227" mass="26514">MEKLYFISMNKTNEQVPVSMVNQNNNAFSMDMDTYIKKVYQEQGYEAALTVMNDFLMMWEDCNIGPTNLTYEIDGITFTREEYAIYTVEGIKAMLEGHNQEDQEANWEIEDDFELLMNIEALIQNQYEQYKAAIREIERLQELKDSLCELILLNVSRWAHFKFRRPKPTPESVTIYIAAKQTALKTIVPGYSLFRALSLKIKQTDAWSRIEDDSSRGPTICDKEVKK</sequence>